<reference evidence="2 3" key="1">
    <citation type="journal article" date="2010" name="J. Bacteriol.">
        <title>Genome sequence of the milbemycin-producing bacterium Streptomyces bingchenggensis.</title>
        <authorList>
            <person name="Wang X.J."/>
            <person name="Yan Y.J."/>
            <person name="Zhang B."/>
            <person name="An J."/>
            <person name="Wang J.J."/>
            <person name="Tian J."/>
            <person name="Jiang L."/>
            <person name="Chen Y.H."/>
            <person name="Huang S.X."/>
            <person name="Yin M."/>
            <person name="Zhang J."/>
            <person name="Gao A.L."/>
            <person name="Liu C.X."/>
            <person name="Zhu Z.X."/>
            <person name="Xiang W.S."/>
        </authorList>
    </citation>
    <scope>NUCLEOTIDE SEQUENCE [LARGE SCALE GENOMIC DNA]</scope>
    <source>
        <strain evidence="2 3">BCW-1</strain>
    </source>
</reference>
<dbReference type="PRINTS" id="PR00420">
    <property type="entry name" value="RNGMNOXGNASE"/>
</dbReference>
<dbReference type="Pfam" id="PF12831">
    <property type="entry name" value="FAD_oxidored"/>
    <property type="match status" value="1"/>
</dbReference>
<accession>D7CC15</accession>
<dbReference type="EMBL" id="CP002047">
    <property type="protein sequence ID" value="ADI04510.1"/>
    <property type="molecule type" value="Genomic_DNA"/>
</dbReference>
<evidence type="ECO:0008006" key="4">
    <source>
        <dbReference type="Google" id="ProtNLM"/>
    </source>
</evidence>
<dbReference type="Gene3D" id="3.50.50.60">
    <property type="entry name" value="FAD/NAD(P)-binding domain"/>
    <property type="match status" value="1"/>
</dbReference>
<dbReference type="Proteomes" id="UP000000377">
    <property type="component" value="Chromosome"/>
</dbReference>
<feature type="region of interest" description="Disordered" evidence="1">
    <location>
        <begin position="443"/>
        <end position="475"/>
    </location>
</feature>
<dbReference type="RefSeq" id="WP_014173989.1">
    <property type="nucleotide sequence ID" value="NC_016582.1"/>
</dbReference>
<dbReference type="PANTHER" id="PTHR43422">
    <property type="entry name" value="THIAMINE THIAZOLE SYNTHASE"/>
    <property type="match status" value="1"/>
</dbReference>
<dbReference type="SUPFAM" id="SSF51905">
    <property type="entry name" value="FAD/NAD(P)-binding domain"/>
    <property type="match status" value="1"/>
</dbReference>
<evidence type="ECO:0000313" key="2">
    <source>
        <dbReference type="EMBL" id="ADI04510.1"/>
    </source>
</evidence>
<proteinExistence type="predicted"/>
<dbReference type="PANTHER" id="PTHR43422:SF3">
    <property type="entry name" value="THIAMINE THIAZOLE SYNTHASE"/>
    <property type="match status" value="1"/>
</dbReference>
<dbReference type="KEGG" id="sbh:SBI_01389"/>
<gene>
    <name evidence="2" type="ordered locus">SBI_01389</name>
</gene>
<dbReference type="AlphaFoldDB" id="D7CC15"/>
<dbReference type="InterPro" id="IPR036188">
    <property type="entry name" value="FAD/NAD-bd_sf"/>
</dbReference>
<name>D7CC15_STRBB</name>
<dbReference type="PATRIC" id="fig|749414.3.peg.1424"/>
<evidence type="ECO:0000256" key="1">
    <source>
        <dbReference type="SAM" id="MobiDB-lite"/>
    </source>
</evidence>
<keyword evidence="3" id="KW-1185">Reference proteome</keyword>
<sequence length="475" mass="50286">MAEHTKAVVLGAGMAGMLSATALARHVDTVTVLDRDRLPGNSEPRKGVPQARHTHVLWSGGARVIESLLPGTTGRLLDAGAHRIGLPEDLVSLTAYGWQQRFPETQFMIAASRALLDWIVRDQAARDPKVTVLGGIDVIGLRGDAERITGVTYKPRREGTVSVLEADVVVDATGRGSPMKRWLTGLGLPPVQEDVIDSGMAYATRIFQAPEGARKKFPLVSVYADHRAGIPGRNGILLPIEDGRWMVTLSGTRGGEPPATEEGFTAYLETLRHPLLAELVRRAEPLTGVQASRSTANRRLFYDRLIDWPDGLVVVGDAVAAFNPVYGHGMSAAALSAAALESALAETGVKPGLARAAQRAIGTVVDTPWSLGTSQDICYPDVYARTEDPRLTRYAAERRAQGDLIGTVALADPIVCAAAMQVNTLSGATDALESPEVQAALGRAGELTHATEPTLSGEESRVSGLVGDQGPGSGP</sequence>
<organism evidence="2 3">
    <name type="scientific">Streptomyces bingchenggensis (strain BCW-1)</name>
    <dbReference type="NCBI Taxonomy" id="749414"/>
    <lineage>
        <taxon>Bacteria</taxon>
        <taxon>Bacillati</taxon>
        <taxon>Actinomycetota</taxon>
        <taxon>Actinomycetes</taxon>
        <taxon>Kitasatosporales</taxon>
        <taxon>Streptomycetaceae</taxon>
        <taxon>Streptomyces</taxon>
    </lineage>
</organism>
<dbReference type="eggNOG" id="COG0654">
    <property type="taxonomic scope" value="Bacteria"/>
</dbReference>
<protein>
    <recommendedName>
        <fullName evidence="4">Secreted protein</fullName>
    </recommendedName>
</protein>
<dbReference type="HOGENOM" id="CLU_028028_2_0_11"/>
<dbReference type="STRING" id="749414.SBI_01389"/>
<evidence type="ECO:0000313" key="3">
    <source>
        <dbReference type="Proteomes" id="UP000000377"/>
    </source>
</evidence>